<organism evidence="1 2">
    <name type="scientific">Teichococcus aerophilus</name>
    <dbReference type="NCBI Taxonomy" id="1224513"/>
    <lineage>
        <taxon>Bacteria</taxon>
        <taxon>Pseudomonadati</taxon>
        <taxon>Pseudomonadota</taxon>
        <taxon>Alphaproteobacteria</taxon>
        <taxon>Acetobacterales</taxon>
        <taxon>Roseomonadaceae</taxon>
        <taxon>Roseomonas</taxon>
    </lineage>
</organism>
<dbReference type="EMBL" id="JACTVA010000006">
    <property type="protein sequence ID" value="MBC9206254.1"/>
    <property type="molecule type" value="Genomic_DNA"/>
</dbReference>
<dbReference type="Proteomes" id="UP000626026">
    <property type="component" value="Unassembled WGS sequence"/>
</dbReference>
<accession>A0ABR7RI61</accession>
<dbReference type="GO" id="GO:0008168">
    <property type="term" value="F:methyltransferase activity"/>
    <property type="evidence" value="ECO:0007669"/>
    <property type="project" value="UniProtKB-KW"/>
</dbReference>
<comment type="caution">
    <text evidence="1">The sequence shown here is derived from an EMBL/GenBank/DDBJ whole genome shotgun (WGS) entry which is preliminary data.</text>
</comment>
<name>A0ABR7RI61_9PROT</name>
<dbReference type="CDD" id="cd02440">
    <property type="entry name" value="AdoMet_MTases"/>
    <property type="match status" value="1"/>
</dbReference>
<dbReference type="RefSeq" id="WP_187783434.1">
    <property type="nucleotide sequence ID" value="NZ_JACTVA010000006.1"/>
</dbReference>
<sequence>MTSLPSAHFDAIYAEDPDPWRFRSSAYEQGKYAATLAALPRDRYRRGFEAACSVGVLTQMLAGRCDNLLATDAAAAPLQTAQELCGHAPHVRFRQGRIPEDWPDGPHDLIVLSEVLYYLDAADVQRVARQAAACLEPGGHVVLVHWLAAAEPPFPLRGDAASTLFITAAAPQLRVLAGHRTPQYRLDLLQRIEDSVLPR</sequence>
<evidence type="ECO:0000313" key="2">
    <source>
        <dbReference type="Proteomes" id="UP000626026"/>
    </source>
</evidence>
<dbReference type="InterPro" id="IPR008715">
    <property type="entry name" value="SAM-MeTfrase_NodS-like"/>
</dbReference>
<dbReference type="GO" id="GO:0032259">
    <property type="term" value="P:methylation"/>
    <property type="evidence" value="ECO:0007669"/>
    <property type="project" value="UniProtKB-KW"/>
</dbReference>
<dbReference type="InterPro" id="IPR029063">
    <property type="entry name" value="SAM-dependent_MTases_sf"/>
</dbReference>
<dbReference type="SUPFAM" id="SSF53335">
    <property type="entry name" value="S-adenosyl-L-methionine-dependent methyltransferases"/>
    <property type="match status" value="1"/>
</dbReference>
<reference evidence="1 2" key="1">
    <citation type="journal article" date="2013" name="Int. J. Syst. Evol. Microbiol.">
        <title>Roseomonas aerophila sp. nov., isolated from air.</title>
        <authorList>
            <person name="Kim S.J."/>
            <person name="Weon H.Y."/>
            <person name="Ahn J.H."/>
            <person name="Hong S.B."/>
            <person name="Seok S.J."/>
            <person name="Whang K.S."/>
            <person name="Kwon S.W."/>
        </authorList>
    </citation>
    <scope>NUCLEOTIDE SEQUENCE [LARGE SCALE GENOMIC DNA]</scope>
    <source>
        <strain evidence="1 2">NBRC 108923</strain>
    </source>
</reference>
<dbReference type="Pfam" id="PF05401">
    <property type="entry name" value="NodS"/>
    <property type="match status" value="1"/>
</dbReference>
<keyword evidence="2" id="KW-1185">Reference proteome</keyword>
<keyword evidence="1" id="KW-0808">Transferase</keyword>
<evidence type="ECO:0000313" key="1">
    <source>
        <dbReference type="EMBL" id="MBC9206254.1"/>
    </source>
</evidence>
<dbReference type="Gene3D" id="3.40.50.150">
    <property type="entry name" value="Vaccinia Virus protein VP39"/>
    <property type="match status" value="1"/>
</dbReference>
<gene>
    <name evidence="1" type="ORF">IBL26_05355</name>
</gene>
<keyword evidence="1" id="KW-0489">Methyltransferase</keyword>
<protein>
    <submittedName>
        <fullName evidence="1">Methyltransferase domain-containing protein</fullName>
    </submittedName>
</protein>
<proteinExistence type="predicted"/>